<protein>
    <submittedName>
        <fullName evidence="1">Uncharacterized protein</fullName>
    </submittedName>
</protein>
<proteinExistence type="predicted"/>
<name>A0A1S2M005_9BACI</name>
<gene>
    <name evidence="1" type="ORF">AWH56_10555</name>
</gene>
<organism evidence="1">
    <name type="scientific">Anaerobacillus isosaccharinicus</name>
    <dbReference type="NCBI Taxonomy" id="1532552"/>
    <lineage>
        <taxon>Bacteria</taxon>
        <taxon>Bacillati</taxon>
        <taxon>Bacillota</taxon>
        <taxon>Bacilli</taxon>
        <taxon>Bacillales</taxon>
        <taxon>Bacillaceae</taxon>
        <taxon>Anaerobacillus</taxon>
    </lineage>
</organism>
<sequence length="64" mass="7531">MGILELGTTPEVRKAFYAVANKIKINEDKKFVYIEPKITVKTRFRNYTKNGYLRTPSFVEFKLN</sequence>
<dbReference type="EMBL" id="LQXD01000094">
    <property type="protein sequence ID" value="OIJ18019.1"/>
    <property type="molecule type" value="Genomic_DNA"/>
</dbReference>
<dbReference type="AlphaFoldDB" id="A0A1S2M005"/>
<evidence type="ECO:0000313" key="1">
    <source>
        <dbReference type="EMBL" id="OIJ18019.1"/>
    </source>
</evidence>
<dbReference type="SUPFAM" id="SSF50249">
    <property type="entry name" value="Nucleic acid-binding proteins"/>
    <property type="match status" value="1"/>
</dbReference>
<accession>A0A1S2M005</accession>
<dbReference type="InterPro" id="IPR012340">
    <property type="entry name" value="NA-bd_OB-fold"/>
</dbReference>
<reference evidence="1" key="1">
    <citation type="submission" date="2016-10" db="EMBL/GenBank/DDBJ databases">
        <title>Draft genome sequences of four alkaliphilic bacteria belonging to the Anaerobacillus genus.</title>
        <authorList>
            <person name="Bassil N.M."/>
            <person name="Lloyd J.R."/>
        </authorList>
    </citation>
    <scope>NUCLEOTIDE SEQUENCE [LARGE SCALE GENOMIC DNA]</scope>
    <source>
        <strain evidence="1">NB2006</strain>
    </source>
</reference>
<comment type="caution">
    <text evidence="1">The sequence shown here is derived from an EMBL/GenBank/DDBJ whole genome shotgun (WGS) entry which is preliminary data.</text>
</comment>